<organism evidence="2">
    <name type="scientific">viral metagenome</name>
    <dbReference type="NCBI Taxonomy" id="1070528"/>
    <lineage>
        <taxon>unclassified sequences</taxon>
        <taxon>metagenomes</taxon>
        <taxon>organismal metagenomes</taxon>
    </lineage>
</organism>
<feature type="region of interest" description="Disordered" evidence="1">
    <location>
        <begin position="348"/>
        <end position="379"/>
    </location>
</feature>
<dbReference type="EMBL" id="MN738786">
    <property type="protein sequence ID" value="QHT36874.1"/>
    <property type="molecule type" value="Genomic_DNA"/>
</dbReference>
<evidence type="ECO:0000313" key="2">
    <source>
        <dbReference type="EMBL" id="QHT36874.1"/>
    </source>
</evidence>
<accession>A0A6C0F701</accession>
<protein>
    <recommendedName>
        <fullName evidence="3">Protein kinase domain-containing protein</fullName>
    </recommendedName>
</protein>
<proteinExistence type="predicted"/>
<evidence type="ECO:0000256" key="1">
    <source>
        <dbReference type="SAM" id="MobiDB-lite"/>
    </source>
</evidence>
<reference evidence="2" key="1">
    <citation type="journal article" date="2020" name="Nature">
        <title>Giant virus diversity and host interactions through global metagenomics.</title>
        <authorList>
            <person name="Schulz F."/>
            <person name="Roux S."/>
            <person name="Paez-Espino D."/>
            <person name="Jungbluth S."/>
            <person name="Walsh D.A."/>
            <person name="Denef V.J."/>
            <person name="McMahon K.D."/>
            <person name="Konstantinidis K.T."/>
            <person name="Eloe-Fadrosh E.A."/>
            <person name="Kyrpides N.C."/>
            <person name="Woyke T."/>
        </authorList>
    </citation>
    <scope>NUCLEOTIDE SEQUENCE</scope>
    <source>
        <strain evidence="2">GVMAG-S-ERX555967-130</strain>
    </source>
</reference>
<evidence type="ECO:0008006" key="3">
    <source>
        <dbReference type="Google" id="ProtNLM"/>
    </source>
</evidence>
<name>A0A6C0F701_9ZZZZ</name>
<sequence>MSVRLEMNSLVTTKRPSKSKIPKPIAYIPSDSMEIVRGGSPMLYAFLHSHFVIKEPKTCVFTGVPLGQGSYNKIFSGRNAKIGSKRLSDNEIFRISLASSDPADPLDLLEFVSSFVTWGVGHEKGICPPIKSMGYCTDADSGDTLKMMVTHKCEGDLASVGDIPNEGKEIYDVIDRTAKAGLMLLDIKPQNMLLCNGQVKMTDLDADWAYVESRRDTDKVLEKLRKWVMCTLYMGHESRTRTDMFKNYVKQKASHDLSFKIEMNTYTEQVKGLANKYLQGEEWMYRGVTIPPQAVEGLVQHYFHQPQVSPSSDSETPSMFGSLETSSFAGTISESDIRMAQAMMASLKKKLRRKFKKKQTQKHRRRKRPKKTKKKTRKR</sequence>
<dbReference type="AlphaFoldDB" id="A0A6C0F701"/>